<evidence type="ECO:0008006" key="5">
    <source>
        <dbReference type="Google" id="ProtNLM"/>
    </source>
</evidence>
<gene>
    <name evidence="3" type="ORF">Rsw2DRAFT_1161</name>
</gene>
<accession>C8RZD3</accession>
<dbReference type="EMBL" id="ACYY01000006">
    <property type="protein sequence ID" value="EEW25730.1"/>
    <property type="molecule type" value="Genomic_DNA"/>
</dbReference>
<dbReference type="Pfam" id="PF02625">
    <property type="entry name" value="XdhC_CoxI"/>
    <property type="match status" value="1"/>
</dbReference>
<proteinExistence type="predicted"/>
<dbReference type="STRING" id="371731.Rsw2DRAFT_1161"/>
<evidence type="ECO:0000313" key="4">
    <source>
        <dbReference type="Proteomes" id="UP000010121"/>
    </source>
</evidence>
<feature type="domain" description="XdhC- CoxI" evidence="1">
    <location>
        <begin position="21"/>
        <end position="88"/>
    </location>
</feature>
<reference evidence="3 4" key="1">
    <citation type="submission" date="2009-08" db="EMBL/GenBank/DDBJ databases">
        <title>The draft genome of Rhodobacter sp. SW2.</title>
        <authorList>
            <consortium name="US DOE Joint Genome Institute (JGI-PGF)"/>
            <person name="Lucas S."/>
            <person name="Copeland A."/>
            <person name="Lapidus A."/>
            <person name="Glavina del Rio T."/>
            <person name="Tice H."/>
            <person name="Bruce D."/>
            <person name="Goodwin L."/>
            <person name="Pitluck S."/>
            <person name="Larimer F."/>
            <person name="Land M.L."/>
            <person name="Hauser L."/>
            <person name="Emerson D."/>
        </authorList>
    </citation>
    <scope>NUCLEOTIDE SEQUENCE [LARGE SCALE GENOMIC DNA]</scope>
    <source>
        <strain evidence="3 4">SW2</strain>
    </source>
</reference>
<dbReference type="InterPro" id="IPR027051">
    <property type="entry name" value="XdhC_Rossmann_dom"/>
</dbReference>
<name>C8RZD3_9RHOB</name>
<dbReference type="Gene3D" id="3.40.50.720">
    <property type="entry name" value="NAD(P)-binding Rossmann-like Domain"/>
    <property type="match status" value="1"/>
</dbReference>
<dbReference type="Pfam" id="PF13478">
    <property type="entry name" value="XdhC_C"/>
    <property type="match status" value="1"/>
</dbReference>
<evidence type="ECO:0000313" key="3">
    <source>
        <dbReference type="EMBL" id="EEW25730.1"/>
    </source>
</evidence>
<dbReference type="PANTHER" id="PTHR30388:SF4">
    <property type="entry name" value="MOLYBDENUM COFACTOR INSERTION CHAPERONE PAOD"/>
    <property type="match status" value="1"/>
</dbReference>
<dbReference type="Proteomes" id="UP000010121">
    <property type="component" value="Unassembled WGS sequence"/>
</dbReference>
<comment type="caution">
    <text evidence="3">The sequence shown here is derived from an EMBL/GenBank/DDBJ whole genome shotgun (WGS) entry which is preliminary data.</text>
</comment>
<dbReference type="InterPro" id="IPR003777">
    <property type="entry name" value="XdhC_CoxI"/>
</dbReference>
<evidence type="ECO:0000259" key="2">
    <source>
        <dbReference type="Pfam" id="PF13478"/>
    </source>
</evidence>
<dbReference type="PANTHER" id="PTHR30388">
    <property type="entry name" value="ALDEHYDE OXIDOREDUCTASE MOLYBDENUM COFACTOR ASSEMBLY PROTEIN"/>
    <property type="match status" value="1"/>
</dbReference>
<protein>
    <recommendedName>
        <fullName evidence="5">XdhC/CoxI family protein</fullName>
    </recommendedName>
</protein>
<keyword evidence="4" id="KW-1185">Reference proteome</keyword>
<dbReference type="InterPro" id="IPR052698">
    <property type="entry name" value="MoCofactor_Util/Proc"/>
</dbReference>
<feature type="domain" description="XdhC Rossmann" evidence="2">
    <location>
        <begin position="185"/>
        <end position="326"/>
    </location>
</feature>
<sequence length="354" mass="36748">MIGAMTHRADPESIPETALDWHRAGRGAVLATVVETWGSAPRPAGSQLVIAGDGAFMGSVSGGCVEGAVVLEAAAALTEGRPRLLSYGVSDGDAFAVGLACGGRIRVLLQPVGAALPEAVLAALVAARTARRGVALLSNLTNGAVRLCDEADDPLAAEIRQALRSGHATLHGEWFIAPHLPPLRLILIGASHIAQALLPMAQACGHDVTLIDPRDAFASPERFPGARILHDWPDTALAGLGLDARTAVVTLSHDAKLDDPAILAALASEAYYIGCLGSTRTHAKRLERLQITGVSKESLTRIHAPVGLKIAAATPAEIAVSILAEIIKTHRQSQKALTSFSFTSGKISHRGPGV</sequence>
<dbReference type="AlphaFoldDB" id="C8RZD3"/>
<evidence type="ECO:0000259" key="1">
    <source>
        <dbReference type="Pfam" id="PF02625"/>
    </source>
</evidence>
<dbReference type="eggNOG" id="COG1975">
    <property type="taxonomic scope" value="Bacteria"/>
</dbReference>
<organism evidence="3 4">
    <name type="scientific">Rhodobacter ferrooxidans</name>
    <dbReference type="NCBI Taxonomy" id="371731"/>
    <lineage>
        <taxon>Bacteria</taxon>
        <taxon>Pseudomonadati</taxon>
        <taxon>Pseudomonadota</taxon>
        <taxon>Alphaproteobacteria</taxon>
        <taxon>Rhodobacterales</taxon>
        <taxon>Rhodobacter group</taxon>
        <taxon>Rhodobacter</taxon>
    </lineage>
</organism>